<dbReference type="OrthoDB" id="10251809at2759"/>
<evidence type="ECO:0000256" key="2">
    <source>
        <dbReference type="SAM" id="SignalP"/>
    </source>
</evidence>
<evidence type="ECO:0000256" key="1">
    <source>
        <dbReference type="SAM" id="MobiDB-lite"/>
    </source>
</evidence>
<dbReference type="Pfam" id="PF01344">
    <property type="entry name" value="Kelch_1"/>
    <property type="match status" value="1"/>
</dbReference>
<feature type="compositionally biased region" description="Basic and acidic residues" evidence="1">
    <location>
        <begin position="1297"/>
        <end position="1313"/>
    </location>
</feature>
<feature type="region of interest" description="Disordered" evidence="1">
    <location>
        <begin position="384"/>
        <end position="406"/>
    </location>
</feature>
<dbReference type="Proteomes" id="UP000324800">
    <property type="component" value="Unassembled WGS sequence"/>
</dbReference>
<gene>
    <name evidence="3" type="ORF">EZS28_011884</name>
</gene>
<dbReference type="InterPro" id="IPR011043">
    <property type="entry name" value="Gal_Oxase/kelch_b-propeller"/>
</dbReference>
<dbReference type="SUPFAM" id="SSF117281">
    <property type="entry name" value="Kelch motif"/>
    <property type="match status" value="1"/>
</dbReference>
<sequence>MLLPILTVLLSIHNLCVCSLLDQYENLNQLKIKKDWKQVSTPVQLSSGFVSLVCGSEKEPNSKQPIFAVYFSQNGGGYNVIETSGEFPLGLISQFSLLFSPNKNILIAIGGIQSTYISAYSLDLNTHIWTKGPDKQDKSIAPIPRIHFSAEIIQQPLSMFSVTSIQSQNQPTQIIIFGGLVPTLSPSIKYQPVTNPSKYTYPNNELWVYELESGIFRRLNPPQMPTSISQHIPDARSNAFLVSDAVLQTGSLVFAGGCSNIFHLFGGVNNKDQLNDHWILALVTSPTGNPDEKRYNNNDNNKDNKDNEGDVRQDINMYMIDTIWIRTDDSLEGKITTNNCLHQIVINPQDSSAIPSVRFYHTEQYASSLNIPVPPSFQLSDEYRKRKNEQNSQTEEKSGKKQKQSKNQINSVNLGIYDEYILSTPVFFVAGRVPPQAVNGQSNDHLPSESGSTTTVNTMTHIPQAVSYASVQQSLNHKETEKHQTFQKQQQSYSYQAQQSGLPSPSSGFYFGGTEGLLYEMDMNALQNSLDAITQTKQQTLNSMNPYTAFSQSKNLQPFVRLSLISRLRPPPRQDHTLTYAPGANSIFCFGGKKPGLFKTIVLGDLHKFGFAKRQWVTLDEPAPGTVHPQLAKIVETTLTLQIDELEQRNQNKNHQQSTPTTSSSISVKVLSRSIVADFAAFYSQQPNSPASRLLARYGHCASVCRLPLDSPLLPFPINSKDKSNSQPKTDYSGQQQTKECIIVFGGSNGTHALDDILVYDISLNSWNKVRYQGTGSFQEPILVAEKDEQSETDSEPTLFYYGAPIPRIYSSVVPYIPPYSSQSYVSPSSPIRDCSGFVIHGGSSEGGKQSYGDVYFFDINRCIWRTPARTVLCGSTPVFNTQSSCSTSKTNPCSFLPQLKEFTFQTLPFTSQYLFESEIPLSLSTTQGPQSFAHTAHTLIYTQETIHKGKDKSNKSIQTPINLMVVIGGSGIAGFNEGERSLRCFDLDHWVWTTALLISPFNQPSQIQTVQSSISNIGNNPPSGTSSVLQGSLLSSTTRSIYSNPIARSIQLIPQLRLRTSSSSIVTPLIPPMQTSTTRSDHYQKSSSSIYEAIVLWGGELGKNVIHDSSVTLDDIIAIQQTTESSSSNSKYKQAKTKSEMNKIVFQTPITQNFEDLVVLFPYDLRYASDEKKSLFTGERNNPDSFSPFSRTNKQKIDKYSSYGSKDNDIIPTETYERENKLVSDDNIDDTESALSSRWDILKPNKQQQQKKEVYQDQFTSEIKLESGGKYSSSSSSSQSYQYKSTYEEQYTTQNKKNDLNKEPDKFEVNEDKCDPQATQLLNQLKQDRISLQLIGQQLLGIEKNIRDDVIYKNVSRFVNILWRNRLMILRKEDMNYGFTYEDEEKKEELKNADDKMKGKNIDKKKKDDKKKGKQEQEKDLSKEKGKDIKEEQIDKKEKENQFKFDFDFKSNEALFDYKDGLLRDENQDELQATSEWIRSKEIKGGYRY</sequence>
<feature type="compositionally biased region" description="Low complexity" evidence="1">
    <location>
        <begin position="1267"/>
        <end position="1294"/>
    </location>
</feature>
<evidence type="ECO:0000313" key="4">
    <source>
        <dbReference type="Proteomes" id="UP000324800"/>
    </source>
</evidence>
<feature type="region of interest" description="Disordered" evidence="1">
    <location>
        <begin position="1384"/>
        <end position="1436"/>
    </location>
</feature>
<keyword evidence="2" id="KW-0732">Signal</keyword>
<dbReference type="Gene3D" id="2.120.10.80">
    <property type="entry name" value="Kelch-type beta propeller"/>
    <property type="match status" value="2"/>
</dbReference>
<proteinExistence type="predicted"/>
<feature type="region of interest" description="Disordered" evidence="1">
    <location>
        <begin position="1267"/>
        <end position="1313"/>
    </location>
</feature>
<dbReference type="PANTHER" id="PTHR23244">
    <property type="entry name" value="KELCH REPEAT DOMAIN"/>
    <property type="match status" value="1"/>
</dbReference>
<name>A0A5J4WCA4_9EUKA</name>
<accession>A0A5J4WCA4</accession>
<organism evidence="3 4">
    <name type="scientific">Streblomastix strix</name>
    <dbReference type="NCBI Taxonomy" id="222440"/>
    <lineage>
        <taxon>Eukaryota</taxon>
        <taxon>Metamonada</taxon>
        <taxon>Preaxostyla</taxon>
        <taxon>Oxymonadida</taxon>
        <taxon>Streblomastigidae</taxon>
        <taxon>Streblomastix</taxon>
    </lineage>
</organism>
<evidence type="ECO:0008006" key="5">
    <source>
        <dbReference type="Google" id="ProtNLM"/>
    </source>
</evidence>
<feature type="chain" id="PRO_5023902759" description="Kelch repeat protein" evidence="2">
    <location>
        <begin position="19"/>
        <end position="1490"/>
    </location>
</feature>
<feature type="compositionally biased region" description="Basic and acidic residues" evidence="1">
    <location>
        <begin position="1388"/>
        <end position="1436"/>
    </location>
</feature>
<feature type="region of interest" description="Disordered" evidence="1">
    <location>
        <begin position="289"/>
        <end position="310"/>
    </location>
</feature>
<protein>
    <recommendedName>
        <fullName evidence="5">Kelch repeat protein</fullName>
    </recommendedName>
</protein>
<evidence type="ECO:0000313" key="3">
    <source>
        <dbReference type="EMBL" id="KAA6392588.1"/>
    </source>
</evidence>
<feature type="compositionally biased region" description="Basic and acidic residues" evidence="1">
    <location>
        <begin position="290"/>
        <end position="310"/>
    </location>
</feature>
<comment type="caution">
    <text evidence="3">The sequence shown here is derived from an EMBL/GenBank/DDBJ whole genome shotgun (WGS) entry which is preliminary data.</text>
</comment>
<reference evidence="3 4" key="1">
    <citation type="submission" date="2019-03" db="EMBL/GenBank/DDBJ databases">
        <title>Single cell metagenomics reveals metabolic interactions within the superorganism composed of flagellate Streblomastix strix and complex community of Bacteroidetes bacteria on its surface.</title>
        <authorList>
            <person name="Treitli S.C."/>
            <person name="Kolisko M."/>
            <person name="Husnik F."/>
            <person name="Keeling P."/>
            <person name="Hampl V."/>
        </authorList>
    </citation>
    <scope>NUCLEOTIDE SEQUENCE [LARGE SCALE GENOMIC DNA]</scope>
    <source>
        <strain evidence="3">ST1C</strain>
    </source>
</reference>
<dbReference type="EMBL" id="SNRW01002492">
    <property type="protein sequence ID" value="KAA6392588.1"/>
    <property type="molecule type" value="Genomic_DNA"/>
</dbReference>
<dbReference type="SUPFAM" id="SSF50965">
    <property type="entry name" value="Galactose oxidase, central domain"/>
    <property type="match status" value="1"/>
</dbReference>
<dbReference type="InterPro" id="IPR015915">
    <property type="entry name" value="Kelch-typ_b-propeller"/>
</dbReference>
<feature type="non-terminal residue" evidence="3">
    <location>
        <position position="1490"/>
    </location>
</feature>
<dbReference type="InterPro" id="IPR006652">
    <property type="entry name" value="Kelch_1"/>
</dbReference>
<feature type="signal peptide" evidence="2">
    <location>
        <begin position="1"/>
        <end position="18"/>
    </location>
</feature>